<keyword evidence="2" id="KW-0732">Signal</keyword>
<sequence length="278" mass="28646">MRFSTLYSLAIGLSGLDIAAASVCKPKPSGPASSSAESVSTLGTSSLTLSSASSATFASLAEAATTEATTVAEPTTTLEVTETETATTEASTSETTAPSGTISESLDIPTTTQTTVAIPSSTALPLFRVFAQGGPTDGLPLLADRNGQAILLFDNTEGDFTDAFFAVDPVTHHLMLDNEQPICGYFGDNNGLASLVRCDPGPTSEEVKIECQVPVAMGDSLACSVAALVCDPNCMANGETWSTLYIDTWGGDVRHSSNLGSDSVDGKSKVPLRVEFLA</sequence>
<gene>
    <name evidence="3" type="ORF">FPOA_03627</name>
</gene>
<dbReference type="OMA" id="YFGDNNG"/>
<feature type="compositionally biased region" description="Low complexity" evidence="1">
    <location>
        <begin position="66"/>
        <end position="101"/>
    </location>
</feature>
<protein>
    <submittedName>
        <fullName evidence="3">Uncharacterized protein</fullName>
    </submittedName>
</protein>
<feature type="region of interest" description="Disordered" evidence="1">
    <location>
        <begin position="66"/>
        <end position="107"/>
    </location>
</feature>
<reference evidence="3 4" key="1">
    <citation type="submission" date="2016-06" db="EMBL/GenBank/DDBJ databases">
        <title>Living apart together: crosstalk between the core and supernumerary genomes in a fungal plant pathogen.</title>
        <authorList>
            <person name="Vanheule A."/>
            <person name="Audenaert K."/>
            <person name="Warris S."/>
            <person name="Van De Geest H."/>
            <person name="Schijlen E."/>
            <person name="Hofte M."/>
            <person name="De Saeger S."/>
            <person name="Haesaert G."/>
            <person name="Waalwijk C."/>
            <person name="Van Der Lee T."/>
        </authorList>
    </citation>
    <scope>NUCLEOTIDE SEQUENCE [LARGE SCALE GENOMIC DNA]</scope>
    <source>
        <strain evidence="3 4">2516</strain>
    </source>
</reference>
<keyword evidence="4" id="KW-1185">Reference proteome</keyword>
<evidence type="ECO:0000256" key="1">
    <source>
        <dbReference type="SAM" id="MobiDB-lite"/>
    </source>
</evidence>
<dbReference type="AlphaFoldDB" id="A0A1B8ART4"/>
<feature type="chain" id="PRO_5008603207" evidence="2">
    <location>
        <begin position="22"/>
        <end position="278"/>
    </location>
</feature>
<accession>A0A1B8ART4</accession>
<feature type="signal peptide" evidence="2">
    <location>
        <begin position="1"/>
        <end position="21"/>
    </location>
</feature>
<evidence type="ECO:0000256" key="2">
    <source>
        <dbReference type="SAM" id="SignalP"/>
    </source>
</evidence>
<dbReference type="EMBL" id="LYXU01000002">
    <property type="protein sequence ID" value="OBS23064.1"/>
    <property type="molecule type" value="Genomic_DNA"/>
</dbReference>
<dbReference type="Proteomes" id="UP000091967">
    <property type="component" value="Unassembled WGS sequence"/>
</dbReference>
<proteinExistence type="predicted"/>
<evidence type="ECO:0000313" key="3">
    <source>
        <dbReference type="EMBL" id="OBS23064.1"/>
    </source>
</evidence>
<comment type="caution">
    <text evidence="3">The sequence shown here is derived from an EMBL/GenBank/DDBJ whole genome shotgun (WGS) entry which is preliminary data.</text>
</comment>
<organism evidence="3 4">
    <name type="scientific">Fusarium poae</name>
    <dbReference type="NCBI Taxonomy" id="36050"/>
    <lineage>
        <taxon>Eukaryota</taxon>
        <taxon>Fungi</taxon>
        <taxon>Dikarya</taxon>
        <taxon>Ascomycota</taxon>
        <taxon>Pezizomycotina</taxon>
        <taxon>Sordariomycetes</taxon>
        <taxon>Hypocreomycetidae</taxon>
        <taxon>Hypocreales</taxon>
        <taxon>Nectriaceae</taxon>
        <taxon>Fusarium</taxon>
    </lineage>
</organism>
<name>A0A1B8ART4_FUSPO</name>
<evidence type="ECO:0000313" key="4">
    <source>
        <dbReference type="Proteomes" id="UP000091967"/>
    </source>
</evidence>